<dbReference type="InterPro" id="IPR002557">
    <property type="entry name" value="Chitin-bd_dom"/>
</dbReference>
<feature type="chain" id="PRO_5006457128" description="Chitin-binding type-2 domain-containing protein" evidence="1">
    <location>
        <begin position="34"/>
        <end position="248"/>
    </location>
</feature>
<evidence type="ECO:0000313" key="3">
    <source>
        <dbReference type="EMBL" id="EDW69129.2"/>
    </source>
</evidence>
<evidence type="ECO:0000313" key="4">
    <source>
        <dbReference type="Proteomes" id="UP000008792"/>
    </source>
</evidence>
<organism evidence="3 4">
    <name type="scientific">Drosophila virilis</name>
    <name type="common">Fruit fly</name>
    <dbReference type="NCBI Taxonomy" id="7244"/>
    <lineage>
        <taxon>Eukaryota</taxon>
        <taxon>Metazoa</taxon>
        <taxon>Ecdysozoa</taxon>
        <taxon>Arthropoda</taxon>
        <taxon>Hexapoda</taxon>
        <taxon>Insecta</taxon>
        <taxon>Pterygota</taxon>
        <taxon>Neoptera</taxon>
        <taxon>Endopterygota</taxon>
        <taxon>Diptera</taxon>
        <taxon>Brachycera</taxon>
        <taxon>Muscomorpha</taxon>
        <taxon>Ephydroidea</taxon>
        <taxon>Drosophilidae</taxon>
        <taxon>Drosophila</taxon>
    </lineage>
</organism>
<gene>
    <name evidence="3" type="primary">Dvir\GJ13076</name>
    <name evidence="3" type="ORF">Dvir_GJ13076</name>
</gene>
<dbReference type="PROSITE" id="PS50940">
    <property type="entry name" value="CHIT_BIND_II"/>
    <property type="match status" value="1"/>
</dbReference>
<proteinExistence type="predicted"/>
<reference evidence="3 4" key="1">
    <citation type="journal article" date="2007" name="Nature">
        <title>Evolution of genes and genomes on the Drosophila phylogeny.</title>
        <authorList>
            <consortium name="Drosophila 12 Genomes Consortium"/>
            <person name="Clark A.G."/>
            <person name="Eisen M.B."/>
            <person name="Smith D.R."/>
            <person name="Bergman C.M."/>
            <person name="Oliver B."/>
            <person name="Markow T.A."/>
            <person name="Kaufman T.C."/>
            <person name="Kellis M."/>
            <person name="Gelbart W."/>
            <person name="Iyer V.N."/>
            <person name="Pollard D.A."/>
            <person name="Sackton T.B."/>
            <person name="Larracuente A.M."/>
            <person name="Singh N.D."/>
            <person name="Abad J.P."/>
            <person name="Abt D.N."/>
            <person name="Adryan B."/>
            <person name="Aguade M."/>
            <person name="Akashi H."/>
            <person name="Anderson W.W."/>
            <person name="Aquadro C.F."/>
            <person name="Ardell D.H."/>
            <person name="Arguello R."/>
            <person name="Artieri C.G."/>
            <person name="Barbash D.A."/>
            <person name="Barker D."/>
            <person name="Barsanti P."/>
            <person name="Batterham P."/>
            <person name="Batzoglou S."/>
            <person name="Begun D."/>
            <person name="Bhutkar A."/>
            <person name="Blanco E."/>
            <person name="Bosak S.A."/>
            <person name="Bradley R.K."/>
            <person name="Brand A.D."/>
            <person name="Brent M.R."/>
            <person name="Brooks A.N."/>
            <person name="Brown R.H."/>
            <person name="Butlin R.K."/>
            <person name="Caggese C."/>
            <person name="Calvi B.R."/>
            <person name="Bernardo de Carvalho A."/>
            <person name="Caspi A."/>
            <person name="Castrezana S."/>
            <person name="Celniker S.E."/>
            <person name="Chang J.L."/>
            <person name="Chapple C."/>
            <person name="Chatterji S."/>
            <person name="Chinwalla A."/>
            <person name="Civetta A."/>
            <person name="Clifton S.W."/>
            <person name="Comeron J.M."/>
            <person name="Costello J.C."/>
            <person name="Coyne J.A."/>
            <person name="Daub J."/>
            <person name="David R.G."/>
            <person name="Delcher A.L."/>
            <person name="Delehaunty K."/>
            <person name="Do C.B."/>
            <person name="Ebling H."/>
            <person name="Edwards K."/>
            <person name="Eickbush T."/>
            <person name="Evans J.D."/>
            <person name="Filipski A."/>
            <person name="Findeiss S."/>
            <person name="Freyhult E."/>
            <person name="Fulton L."/>
            <person name="Fulton R."/>
            <person name="Garcia A.C."/>
            <person name="Gardiner A."/>
            <person name="Garfield D.A."/>
            <person name="Garvin B.E."/>
            <person name="Gibson G."/>
            <person name="Gilbert D."/>
            <person name="Gnerre S."/>
            <person name="Godfrey J."/>
            <person name="Good R."/>
            <person name="Gotea V."/>
            <person name="Gravely B."/>
            <person name="Greenberg A.J."/>
            <person name="Griffiths-Jones S."/>
            <person name="Gross S."/>
            <person name="Guigo R."/>
            <person name="Gustafson E.A."/>
            <person name="Haerty W."/>
            <person name="Hahn M.W."/>
            <person name="Halligan D.L."/>
            <person name="Halpern A.L."/>
            <person name="Halter G.M."/>
            <person name="Han M.V."/>
            <person name="Heger A."/>
            <person name="Hillier L."/>
            <person name="Hinrichs A.S."/>
            <person name="Holmes I."/>
            <person name="Hoskins R.A."/>
            <person name="Hubisz M.J."/>
            <person name="Hultmark D."/>
            <person name="Huntley M.A."/>
            <person name="Jaffe D.B."/>
            <person name="Jagadeeshan S."/>
            <person name="Jeck W.R."/>
            <person name="Johnson J."/>
            <person name="Jones C.D."/>
            <person name="Jordan W.C."/>
            <person name="Karpen G.H."/>
            <person name="Kataoka E."/>
            <person name="Keightley P.D."/>
            <person name="Kheradpour P."/>
            <person name="Kirkness E.F."/>
            <person name="Koerich L.B."/>
            <person name="Kristiansen K."/>
            <person name="Kudrna D."/>
            <person name="Kulathinal R.J."/>
            <person name="Kumar S."/>
            <person name="Kwok R."/>
            <person name="Lander E."/>
            <person name="Langley C.H."/>
            <person name="Lapoint R."/>
            <person name="Lazzaro B.P."/>
            <person name="Lee S.J."/>
            <person name="Levesque L."/>
            <person name="Li R."/>
            <person name="Lin C.F."/>
            <person name="Lin M.F."/>
            <person name="Lindblad-Toh K."/>
            <person name="Llopart A."/>
            <person name="Long M."/>
            <person name="Low L."/>
            <person name="Lozovsky E."/>
            <person name="Lu J."/>
            <person name="Luo M."/>
            <person name="Machado C.A."/>
            <person name="Makalowski W."/>
            <person name="Marzo M."/>
            <person name="Matsuda M."/>
            <person name="Matzkin L."/>
            <person name="McAllister B."/>
            <person name="McBride C.S."/>
            <person name="McKernan B."/>
            <person name="McKernan K."/>
            <person name="Mendez-Lago M."/>
            <person name="Minx P."/>
            <person name="Mollenhauer M.U."/>
            <person name="Montooth K."/>
            <person name="Mount S.M."/>
            <person name="Mu X."/>
            <person name="Myers E."/>
            <person name="Negre B."/>
            <person name="Newfeld S."/>
            <person name="Nielsen R."/>
            <person name="Noor M.A."/>
            <person name="O'Grady P."/>
            <person name="Pachter L."/>
            <person name="Papaceit M."/>
            <person name="Parisi M.J."/>
            <person name="Parisi M."/>
            <person name="Parts L."/>
            <person name="Pedersen J.S."/>
            <person name="Pesole G."/>
            <person name="Phillippy A.M."/>
            <person name="Ponting C.P."/>
            <person name="Pop M."/>
            <person name="Porcelli D."/>
            <person name="Powell J.R."/>
            <person name="Prohaska S."/>
            <person name="Pruitt K."/>
            <person name="Puig M."/>
            <person name="Quesneville H."/>
            <person name="Ram K.R."/>
            <person name="Rand D."/>
            <person name="Rasmussen M.D."/>
            <person name="Reed L.K."/>
            <person name="Reenan R."/>
            <person name="Reily A."/>
            <person name="Remington K.A."/>
            <person name="Rieger T.T."/>
            <person name="Ritchie M.G."/>
            <person name="Robin C."/>
            <person name="Rogers Y.H."/>
            <person name="Rohde C."/>
            <person name="Rozas J."/>
            <person name="Rubenfield M.J."/>
            <person name="Ruiz A."/>
            <person name="Russo S."/>
            <person name="Salzberg S.L."/>
            <person name="Sanchez-Gracia A."/>
            <person name="Saranga D.J."/>
            <person name="Sato H."/>
            <person name="Schaeffer S.W."/>
            <person name="Schatz M.C."/>
            <person name="Schlenke T."/>
            <person name="Schwartz R."/>
            <person name="Segarra C."/>
            <person name="Singh R.S."/>
            <person name="Sirot L."/>
            <person name="Sirota M."/>
            <person name="Sisneros N.B."/>
            <person name="Smith C.D."/>
            <person name="Smith T.F."/>
            <person name="Spieth J."/>
            <person name="Stage D.E."/>
            <person name="Stark A."/>
            <person name="Stephan W."/>
            <person name="Strausberg R.L."/>
            <person name="Strempel S."/>
            <person name="Sturgill D."/>
            <person name="Sutton G."/>
            <person name="Sutton G.G."/>
            <person name="Tao W."/>
            <person name="Teichmann S."/>
            <person name="Tobari Y.N."/>
            <person name="Tomimura Y."/>
            <person name="Tsolas J.M."/>
            <person name="Valente V.L."/>
            <person name="Venter E."/>
            <person name="Venter J.C."/>
            <person name="Vicario S."/>
            <person name="Vieira F.G."/>
            <person name="Vilella A.J."/>
            <person name="Villasante A."/>
            <person name="Walenz B."/>
            <person name="Wang J."/>
            <person name="Wasserman M."/>
            <person name="Watts T."/>
            <person name="Wilson D."/>
            <person name="Wilson R.K."/>
            <person name="Wing R.A."/>
            <person name="Wolfner M.F."/>
            <person name="Wong A."/>
            <person name="Wong G.K."/>
            <person name="Wu C.I."/>
            <person name="Wu G."/>
            <person name="Yamamoto D."/>
            <person name="Yang H.P."/>
            <person name="Yang S.P."/>
            <person name="Yorke J.A."/>
            <person name="Yoshida K."/>
            <person name="Zdobnov E."/>
            <person name="Zhang P."/>
            <person name="Zhang Y."/>
            <person name="Zimin A.V."/>
            <person name="Baldwin J."/>
            <person name="Abdouelleil A."/>
            <person name="Abdulkadir J."/>
            <person name="Abebe A."/>
            <person name="Abera B."/>
            <person name="Abreu J."/>
            <person name="Acer S.C."/>
            <person name="Aftuck L."/>
            <person name="Alexander A."/>
            <person name="An P."/>
            <person name="Anderson E."/>
            <person name="Anderson S."/>
            <person name="Arachi H."/>
            <person name="Azer M."/>
            <person name="Bachantsang P."/>
            <person name="Barry A."/>
            <person name="Bayul T."/>
            <person name="Berlin A."/>
            <person name="Bessette D."/>
            <person name="Bloom T."/>
            <person name="Blye J."/>
            <person name="Boguslavskiy L."/>
            <person name="Bonnet C."/>
            <person name="Boukhgalter B."/>
            <person name="Bourzgui I."/>
            <person name="Brown A."/>
            <person name="Cahill P."/>
            <person name="Channer S."/>
            <person name="Cheshatsang Y."/>
            <person name="Chuda L."/>
            <person name="Citroen M."/>
            <person name="Collymore A."/>
            <person name="Cooke P."/>
            <person name="Costello M."/>
            <person name="D'Aco K."/>
            <person name="Daza R."/>
            <person name="De Haan G."/>
            <person name="DeGray S."/>
            <person name="DeMaso C."/>
            <person name="Dhargay N."/>
            <person name="Dooley K."/>
            <person name="Dooley E."/>
            <person name="Doricent M."/>
            <person name="Dorje P."/>
            <person name="Dorjee K."/>
            <person name="Dupes A."/>
            <person name="Elong R."/>
            <person name="Falk J."/>
            <person name="Farina A."/>
            <person name="Faro S."/>
            <person name="Ferguson D."/>
            <person name="Fisher S."/>
            <person name="Foley C.D."/>
            <person name="Franke A."/>
            <person name="Friedrich D."/>
            <person name="Gadbois L."/>
            <person name="Gearin G."/>
            <person name="Gearin C.R."/>
            <person name="Giannoukos G."/>
            <person name="Goode T."/>
            <person name="Graham J."/>
            <person name="Grandbois E."/>
            <person name="Grewal S."/>
            <person name="Gyaltsen K."/>
            <person name="Hafez N."/>
            <person name="Hagos B."/>
            <person name="Hall J."/>
            <person name="Henson C."/>
            <person name="Hollinger A."/>
            <person name="Honan T."/>
            <person name="Huard M.D."/>
            <person name="Hughes L."/>
            <person name="Hurhula B."/>
            <person name="Husby M.E."/>
            <person name="Kamat A."/>
            <person name="Kanga B."/>
            <person name="Kashin S."/>
            <person name="Khazanovich D."/>
            <person name="Kisner P."/>
            <person name="Lance K."/>
            <person name="Lara M."/>
            <person name="Lee W."/>
            <person name="Lennon N."/>
            <person name="Letendre F."/>
            <person name="LeVine R."/>
            <person name="Lipovsky A."/>
            <person name="Liu X."/>
            <person name="Liu J."/>
            <person name="Liu S."/>
            <person name="Lokyitsang T."/>
            <person name="Lokyitsang Y."/>
            <person name="Lubonja R."/>
            <person name="Lui A."/>
            <person name="MacDonald P."/>
            <person name="Magnisalis V."/>
            <person name="Maru K."/>
            <person name="Matthews C."/>
            <person name="McCusker W."/>
            <person name="McDonough S."/>
            <person name="Mehta T."/>
            <person name="Meldrim J."/>
            <person name="Meneus L."/>
            <person name="Mihai O."/>
            <person name="Mihalev A."/>
            <person name="Mihova T."/>
            <person name="Mittelman R."/>
            <person name="Mlenga V."/>
            <person name="Montmayeur A."/>
            <person name="Mulrain L."/>
            <person name="Navidi A."/>
            <person name="Naylor J."/>
            <person name="Negash T."/>
            <person name="Nguyen T."/>
            <person name="Nguyen N."/>
            <person name="Nicol R."/>
            <person name="Norbu C."/>
            <person name="Norbu N."/>
            <person name="Novod N."/>
            <person name="O'Neill B."/>
            <person name="Osman S."/>
            <person name="Markiewicz E."/>
            <person name="Oyono O.L."/>
            <person name="Patti C."/>
            <person name="Phunkhang P."/>
            <person name="Pierre F."/>
            <person name="Priest M."/>
            <person name="Raghuraman S."/>
            <person name="Rege F."/>
            <person name="Reyes R."/>
            <person name="Rise C."/>
            <person name="Rogov P."/>
            <person name="Ross K."/>
            <person name="Ryan E."/>
            <person name="Settipalli S."/>
            <person name="Shea T."/>
            <person name="Sherpa N."/>
            <person name="Shi L."/>
            <person name="Shih D."/>
            <person name="Sparrow T."/>
            <person name="Spaulding J."/>
            <person name="Stalker J."/>
            <person name="Stange-Thomann N."/>
            <person name="Stavropoulos S."/>
            <person name="Stone C."/>
            <person name="Strader C."/>
            <person name="Tesfaye S."/>
            <person name="Thomson T."/>
            <person name="Thoulutsang Y."/>
            <person name="Thoulutsang D."/>
            <person name="Topham K."/>
            <person name="Topping I."/>
            <person name="Tsamla T."/>
            <person name="Vassiliev H."/>
            <person name="Vo A."/>
            <person name="Wangchuk T."/>
            <person name="Wangdi T."/>
            <person name="Weiand M."/>
            <person name="Wilkinson J."/>
            <person name="Wilson A."/>
            <person name="Yadav S."/>
            <person name="Young G."/>
            <person name="Yu Q."/>
            <person name="Zembek L."/>
            <person name="Zhong D."/>
            <person name="Zimmer A."/>
            <person name="Zwirko Z."/>
            <person name="Jaffe D.B."/>
            <person name="Alvarez P."/>
            <person name="Brockman W."/>
            <person name="Butler J."/>
            <person name="Chin C."/>
            <person name="Gnerre S."/>
            <person name="Grabherr M."/>
            <person name="Kleber M."/>
            <person name="Mauceli E."/>
            <person name="MacCallum I."/>
        </authorList>
    </citation>
    <scope>NUCLEOTIDE SEQUENCE [LARGE SCALE GENOMIC DNA]</scope>
    <source>
        <strain evidence="4">Tucson 15010-1051.87</strain>
    </source>
</reference>
<dbReference type="STRING" id="7244.B4LEP4"/>
<evidence type="ECO:0000259" key="2">
    <source>
        <dbReference type="PROSITE" id="PS50940"/>
    </source>
</evidence>
<feature type="domain" description="Chitin-binding type-2" evidence="2">
    <location>
        <begin position="170"/>
        <end position="235"/>
    </location>
</feature>
<dbReference type="FunCoup" id="B4LEP4">
    <property type="interactions" value="1"/>
</dbReference>
<dbReference type="KEGG" id="dvi:6623242"/>
<dbReference type="GO" id="GO:0008061">
    <property type="term" value="F:chitin binding"/>
    <property type="evidence" value="ECO:0007669"/>
    <property type="project" value="InterPro"/>
</dbReference>
<dbReference type="GO" id="GO:0005576">
    <property type="term" value="C:extracellular region"/>
    <property type="evidence" value="ECO:0007669"/>
    <property type="project" value="InterPro"/>
</dbReference>
<dbReference type="EMBL" id="CH940647">
    <property type="protein sequence ID" value="EDW69129.2"/>
    <property type="molecule type" value="Genomic_DNA"/>
</dbReference>
<dbReference type="SUPFAM" id="SSF57625">
    <property type="entry name" value="Invertebrate chitin-binding proteins"/>
    <property type="match status" value="1"/>
</dbReference>
<sequence length="248" mass="26857">MHLPCIATVQLCSKMLRVLVLLLLAIGVQDCRGDCNICSASSNAACVSETQFMFCEDNLPIQPINSCPSGSYCTAQEAICQTDSTMRSCNSCFTCNEDMTHACLGVRTFALCLGTFTPSSITGSCAPNYVCNLENPNICGSASSGSQATCPLVDDEMSTTLSPGSILDPTTYCRYIQKAGRFPYGNTLETTCKEYIYCYLSASSWYGALYYCPGSTYFQPTSQMCNTSIPITCTSGVRNLQLRNLRLS</sequence>
<dbReference type="HOGENOM" id="CLU_071692_0_0_1"/>
<feature type="signal peptide" evidence="1">
    <location>
        <begin position="1"/>
        <end position="33"/>
    </location>
</feature>
<dbReference type="eggNOG" id="ENOG502TAWI">
    <property type="taxonomic scope" value="Eukaryota"/>
</dbReference>
<dbReference type="InParanoid" id="B4LEP4"/>
<dbReference type="Pfam" id="PF01607">
    <property type="entry name" value="CBM_14"/>
    <property type="match status" value="1"/>
</dbReference>
<protein>
    <recommendedName>
        <fullName evidence="2">Chitin-binding type-2 domain-containing protein</fullName>
    </recommendedName>
</protein>
<keyword evidence="4" id="KW-1185">Reference proteome</keyword>
<accession>B4LEP4</accession>
<dbReference type="InterPro" id="IPR036508">
    <property type="entry name" value="Chitin-bd_dom_sf"/>
</dbReference>
<dbReference type="Proteomes" id="UP000008792">
    <property type="component" value="Unassembled WGS sequence"/>
</dbReference>
<dbReference type="AlphaFoldDB" id="B4LEP4"/>
<keyword evidence="1" id="KW-0732">Signal</keyword>
<name>B4LEP4_DROVI</name>
<evidence type="ECO:0000256" key="1">
    <source>
        <dbReference type="SAM" id="SignalP"/>
    </source>
</evidence>
<dbReference type="OrthoDB" id="8179045at2759"/>